<keyword evidence="2" id="KW-1185">Reference proteome</keyword>
<evidence type="ECO:0000313" key="1">
    <source>
        <dbReference type="EMBL" id="MBB5361216.1"/>
    </source>
</evidence>
<evidence type="ECO:0000313" key="2">
    <source>
        <dbReference type="Proteomes" id="UP000552709"/>
    </source>
</evidence>
<dbReference type="AlphaFoldDB" id="A0A7W8NCD9"/>
<dbReference type="Gene3D" id="3.40.50.2000">
    <property type="entry name" value="Glycogen Phosphorylase B"/>
    <property type="match status" value="1"/>
</dbReference>
<gene>
    <name evidence="1" type="ORF">HNQ08_000287</name>
</gene>
<dbReference type="Proteomes" id="UP000552709">
    <property type="component" value="Unassembled WGS sequence"/>
</dbReference>
<evidence type="ECO:0008006" key="3">
    <source>
        <dbReference type="Google" id="ProtNLM"/>
    </source>
</evidence>
<dbReference type="EMBL" id="JACHFL010000001">
    <property type="protein sequence ID" value="MBB5361216.1"/>
    <property type="molecule type" value="Genomic_DNA"/>
</dbReference>
<accession>A0A7W8NCD9</accession>
<reference evidence="1 2" key="1">
    <citation type="submission" date="2020-08" db="EMBL/GenBank/DDBJ databases">
        <title>Genomic Encyclopedia of Type Strains, Phase IV (KMG-IV): sequencing the most valuable type-strain genomes for metagenomic binning, comparative biology and taxonomic classification.</title>
        <authorList>
            <person name="Goeker M."/>
        </authorList>
    </citation>
    <scope>NUCLEOTIDE SEQUENCE [LARGE SCALE GENOMIC DNA]</scope>
    <source>
        <strain evidence="1 2">DSM 27939</strain>
    </source>
</reference>
<dbReference type="RefSeq" id="WP_184127312.1">
    <property type="nucleotide sequence ID" value="NZ_JACHFL010000001.1"/>
</dbReference>
<dbReference type="SUPFAM" id="SSF53756">
    <property type="entry name" value="UDP-Glycosyltransferase/glycogen phosphorylase"/>
    <property type="match status" value="1"/>
</dbReference>
<sequence length="406" mass="45881">MGVEQRSYELFFRPAYKKLQSGREVNFMRIAYFLQLNMGPGTGVYRKVIAQATTWQQMGNTVAFYVATKSASLADDLQRTCKILGIEVNCEIYAGKLPPPFDGRLSSLSNLIKKLEILPPDIVYTRQDIYLPPLKRLLGHYKVVVEVNTNDLGELKNASRLFLFVYKLGRHILLGKASGIIYVSKEISNLPHYNLFKTPKLVIGNGIDLAATRPLPPNADKAIRLVFIGQSGQSWHGIDKIIKLATLRSTWEFNLIGISKEEMPDGCPPNVALHGVLSTNMYEPILQSSDCAIGSLALHRKDMKEASPLKVREYLGYGLPVIIGYEDTDLHSEENFILKIPNCESNVEESIHQIDNFIGNWKGIRVPRKSIESLDYNFKERKRLMFFREVGGLAEDTIHNHNNDKL</sequence>
<comment type="caution">
    <text evidence="1">The sequence shown here is derived from an EMBL/GenBank/DDBJ whole genome shotgun (WGS) entry which is preliminary data.</text>
</comment>
<name>A0A7W8NCD9_9DEIO</name>
<organism evidence="1 2">
    <name type="scientific">Deinococcus humi</name>
    <dbReference type="NCBI Taxonomy" id="662880"/>
    <lineage>
        <taxon>Bacteria</taxon>
        <taxon>Thermotogati</taxon>
        <taxon>Deinococcota</taxon>
        <taxon>Deinococci</taxon>
        <taxon>Deinococcales</taxon>
        <taxon>Deinococcaceae</taxon>
        <taxon>Deinococcus</taxon>
    </lineage>
</organism>
<protein>
    <recommendedName>
        <fullName evidence="3">Glycosyltransferase subfamily 4-like N-terminal domain-containing protein</fullName>
    </recommendedName>
</protein>
<proteinExistence type="predicted"/>